<dbReference type="InterPro" id="IPR011009">
    <property type="entry name" value="Kinase-like_dom_sf"/>
</dbReference>
<dbReference type="EMBL" id="JAQQWE010000005">
    <property type="protein sequence ID" value="KAK7952350.1"/>
    <property type="molecule type" value="Genomic_DNA"/>
</dbReference>
<sequence>MSSFSETIDDMITSSGGSSIDPNNATDRLQEVKKYFTNEGLQFRKVIAQGNHGGAVLFDQWLPVEPTPGPEAGSIIKYALDTQEDATSDNDADLRNEFGWLRRFRGAEHIIQVLPEYNHLWRTDNNDNNQSSGDVETGPVLSHPVIVMEYLENGTLEQLINRFGRIERRIPQRLLWSFALCLLRAVAAISYPAQLDGRRRRETARDEPPGLITQNSWKAPNVLVGDMWEEGDAEHSLAPVLKLIDFGRGREEDPAADEDWKELYGLSKNMAGVGWVIFPFPFPNAFPHPGYRHCIHAIHRTLLPKTTPSADTATSPKTNRSSKTSPTPPTAATSTASAVFDPYDFYTDVHAHVLENERLDKALRDLIAMCRAGQRHELPTLREFLTLGRAGRRKTAEEFRHLYDQKKEEKKEEEEDGGQTEGQAEGQGRNQEQSQGQGGTETMDGEEWLCETDEVHGVQWGYCLAHDGFNKS</sequence>
<evidence type="ECO:0000259" key="2">
    <source>
        <dbReference type="PROSITE" id="PS50011"/>
    </source>
</evidence>
<evidence type="ECO:0000313" key="3">
    <source>
        <dbReference type="EMBL" id="KAK7952350.1"/>
    </source>
</evidence>
<gene>
    <name evidence="3" type="ORF">PG986_008078</name>
</gene>
<keyword evidence="4" id="KW-1185">Reference proteome</keyword>
<evidence type="ECO:0000313" key="4">
    <source>
        <dbReference type="Proteomes" id="UP001391051"/>
    </source>
</evidence>
<name>A0ABR1QFU0_9PEZI</name>
<dbReference type="RefSeq" id="XP_066700412.1">
    <property type="nucleotide sequence ID" value="XM_066844300.1"/>
</dbReference>
<feature type="domain" description="Protein kinase" evidence="2">
    <location>
        <begin position="41"/>
        <end position="400"/>
    </location>
</feature>
<feature type="compositionally biased region" description="Low complexity" evidence="1">
    <location>
        <begin position="314"/>
        <end position="335"/>
    </location>
</feature>
<dbReference type="SUPFAM" id="SSF56112">
    <property type="entry name" value="Protein kinase-like (PK-like)"/>
    <property type="match status" value="1"/>
</dbReference>
<evidence type="ECO:0000256" key="1">
    <source>
        <dbReference type="SAM" id="MobiDB-lite"/>
    </source>
</evidence>
<feature type="region of interest" description="Disordered" evidence="1">
    <location>
        <begin position="305"/>
        <end position="335"/>
    </location>
</feature>
<dbReference type="GeneID" id="92077362"/>
<reference evidence="3 4" key="1">
    <citation type="submission" date="2023-01" db="EMBL/GenBank/DDBJ databases">
        <title>Analysis of 21 Apiospora genomes using comparative genomics revels a genus with tremendous synthesis potential of carbohydrate active enzymes and secondary metabolites.</title>
        <authorList>
            <person name="Sorensen T."/>
        </authorList>
    </citation>
    <scope>NUCLEOTIDE SEQUENCE [LARGE SCALE GENOMIC DNA]</scope>
    <source>
        <strain evidence="3 4">CBS 24483</strain>
    </source>
</reference>
<dbReference type="Gene3D" id="1.10.510.10">
    <property type="entry name" value="Transferase(Phosphotransferase) domain 1"/>
    <property type="match status" value="1"/>
</dbReference>
<accession>A0ABR1QFU0</accession>
<feature type="region of interest" description="Disordered" evidence="1">
    <location>
        <begin position="1"/>
        <end position="25"/>
    </location>
</feature>
<dbReference type="Proteomes" id="UP001391051">
    <property type="component" value="Unassembled WGS sequence"/>
</dbReference>
<dbReference type="PROSITE" id="PS50011">
    <property type="entry name" value="PROTEIN_KINASE_DOM"/>
    <property type="match status" value="1"/>
</dbReference>
<dbReference type="InterPro" id="IPR000719">
    <property type="entry name" value="Prot_kinase_dom"/>
</dbReference>
<protein>
    <recommendedName>
        <fullName evidence="2">Protein kinase domain-containing protein</fullName>
    </recommendedName>
</protein>
<organism evidence="3 4">
    <name type="scientific">Apiospora aurea</name>
    <dbReference type="NCBI Taxonomy" id="335848"/>
    <lineage>
        <taxon>Eukaryota</taxon>
        <taxon>Fungi</taxon>
        <taxon>Dikarya</taxon>
        <taxon>Ascomycota</taxon>
        <taxon>Pezizomycotina</taxon>
        <taxon>Sordariomycetes</taxon>
        <taxon>Xylariomycetidae</taxon>
        <taxon>Amphisphaeriales</taxon>
        <taxon>Apiosporaceae</taxon>
        <taxon>Apiospora</taxon>
    </lineage>
</organism>
<feature type="region of interest" description="Disordered" evidence="1">
    <location>
        <begin position="400"/>
        <end position="450"/>
    </location>
</feature>
<feature type="compositionally biased region" description="Low complexity" evidence="1">
    <location>
        <begin position="421"/>
        <end position="435"/>
    </location>
</feature>
<proteinExistence type="predicted"/>
<feature type="compositionally biased region" description="Basic and acidic residues" evidence="1">
    <location>
        <begin position="400"/>
        <end position="410"/>
    </location>
</feature>
<comment type="caution">
    <text evidence="3">The sequence shown here is derived from an EMBL/GenBank/DDBJ whole genome shotgun (WGS) entry which is preliminary data.</text>
</comment>